<dbReference type="PROSITE" id="PS50158">
    <property type="entry name" value="ZF_CCHC"/>
    <property type="match status" value="1"/>
</dbReference>
<organism evidence="4 5">
    <name type="scientific">Nicotiana sylvestris</name>
    <name type="common">Wood tobacco</name>
    <name type="synonym">South American tobacco</name>
    <dbReference type="NCBI Taxonomy" id="4096"/>
    <lineage>
        <taxon>Eukaryota</taxon>
        <taxon>Viridiplantae</taxon>
        <taxon>Streptophyta</taxon>
        <taxon>Embryophyta</taxon>
        <taxon>Tracheophyta</taxon>
        <taxon>Spermatophyta</taxon>
        <taxon>Magnoliopsida</taxon>
        <taxon>eudicotyledons</taxon>
        <taxon>Gunneridae</taxon>
        <taxon>Pentapetalae</taxon>
        <taxon>asterids</taxon>
        <taxon>lamiids</taxon>
        <taxon>Solanales</taxon>
        <taxon>Solanaceae</taxon>
        <taxon>Nicotianoideae</taxon>
        <taxon>Nicotianeae</taxon>
        <taxon>Nicotiana</taxon>
    </lineage>
</organism>
<keyword evidence="1" id="KW-0479">Metal-binding</keyword>
<feature type="compositionally biased region" description="Low complexity" evidence="2">
    <location>
        <begin position="71"/>
        <end position="83"/>
    </location>
</feature>
<evidence type="ECO:0000256" key="2">
    <source>
        <dbReference type="SAM" id="MobiDB-lite"/>
    </source>
</evidence>
<feature type="compositionally biased region" description="Low complexity" evidence="2">
    <location>
        <begin position="122"/>
        <end position="143"/>
    </location>
</feature>
<sequence>MEAKRFRGSGSFSGVPSRGQSQHRRGHPFRHTQPTRSGRHGGSSGHGFHGSHRGHSSLSALPDKSSNQAPSIYGSSMLGSSSGHPVAWGSLQSPPPLATRVCFECGDLGHIKRFCPRLTGGSSSQRSQPSASSPVTSPPAQSARGGAQSAKDRPRGGG</sequence>
<keyword evidence="4" id="KW-1185">Reference proteome</keyword>
<dbReference type="Proteomes" id="UP000189701">
    <property type="component" value="Unplaced"/>
</dbReference>
<gene>
    <name evidence="5" type="primary">LOC104225955</name>
</gene>
<dbReference type="SUPFAM" id="SSF57756">
    <property type="entry name" value="Retrovirus zinc finger-like domains"/>
    <property type="match status" value="1"/>
</dbReference>
<feature type="compositionally biased region" description="Basic residues" evidence="2">
    <location>
        <begin position="21"/>
        <end position="30"/>
    </location>
</feature>
<evidence type="ECO:0000259" key="3">
    <source>
        <dbReference type="PROSITE" id="PS50158"/>
    </source>
</evidence>
<reference evidence="5" key="2">
    <citation type="submission" date="2025-08" db="UniProtKB">
        <authorList>
            <consortium name="RefSeq"/>
        </authorList>
    </citation>
    <scope>IDENTIFICATION</scope>
    <source>
        <tissue evidence="5">Leaf</tissue>
    </source>
</reference>
<accession>A0A1U7WN90</accession>
<name>A0A1U7WN90_NICSY</name>
<dbReference type="InterPro" id="IPR001878">
    <property type="entry name" value="Znf_CCHC"/>
</dbReference>
<keyword evidence="1" id="KW-0863">Zinc-finger</keyword>
<dbReference type="AlphaFoldDB" id="A0A1U7WN90"/>
<dbReference type="GO" id="GO:0008270">
    <property type="term" value="F:zinc ion binding"/>
    <property type="evidence" value="ECO:0007669"/>
    <property type="project" value="UniProtKB-KW"/>
</dbReference>
<dbReference type="RefSeq" id="XP_009776134.1">
    <property type="nucleotide sequence ID" value="XM_009777832.1"/>
</dbReference>
<protein>
    <submittedName>
        <fullName evidence="5">Uncharacterized protein LOC104225955</fullName>
    </submittedName>
</protein>
<evidence type="ECO:0000313" key="4">
    <source>
        <dbReference type="Proteomes" id="UP000189701"/>
    </source>
</evidence>
<dbReference type="Gene3D" id="4.10.60.10">
    <property type="entry name" value="Zinc finger, CCHC-type"/>
    <property type="match status" value="1"/>
</dbReference>
<evidence type="ECO:0000256" key="1">
    <source>
        <dbReference type="PROSITE-ProRule" id="PRU00047"/>
    </source>
</evidence>
<evidence type="ECO:0000313" key="5">
    <source>
        <dbReference type="RefSeq" id="XP_009776134.1"/>
    </source>
</evidence>
<feature type="region of interest" description="Disordered" evidence="2">
    <location>
        <begin position="1"/>
        <end position="93"/>
    </location>
</feature>
<dbReference type="GO" id="GO:0003676">
    <property type="term" value="F:nucleic acid binding"/>
    <property type="evidence" value="ECO:0007669"/>
    <property type="project" value="InterPro"/>
</dbReference>
<dbReference type="InterPro" id="IPR036875">
    <property type="entry name" value="Znf_CCHC_sf"/>
</dbReference>
<keyword evidence="1" id="KW-0862">Zinc</keyword>
<feature type="compositionally biased region" description="Polar residues" evidence="2">
    <location>
        <begin position="10"/>
        <end position="20"/>
    </location>
</feature>
<feature type="domain" description="CCHC-type" evidence="3">
    <location>
        <begin position="102"/>
        <end position="117"/>
    </location>
</feature>
<feature type="region of interest" description="Disordered" evidence="2">
    <location>
        <begin position="114"/>
        <end position="158"/>
    </location>
</feature>
<reference evidence="4" key="1">
    <citation type="journal article" date="2013" name="Genome Biol.">
        <title>Reference genomes and transcriptomes of Nicotiana sylvestris and Nicotiana tomentosiformis.</title>
        <authorList>
            <person name="Sierro N."/>
            <person name="Battey J.N."/>
            <person name="Ouadi S."/>
            <person name="Bovet L."/>
            <person name="Goepfert S."/>
            <person name="Bakaher N."/>
            <person name="Peitsch M.C."/>
            <person name="Ivanov N.V."/>
        </authorList>
    </citation>
    <scope>NUCLEOTIDE SEQUENCE [LARGE SCALE GENOMIC DNA]</scope>
</reference>
<proteinExistence type="predicted"/>